<dbReference type="GO" id="GO:0046872">
    <property type="term" value="F:metal ion binding"/>
    <property type="evidence" value="ECO:0007669"/>
    <property type="project" value="UniProtKB-KW"/>
</dbReference>
<evidence type="ECO:0000256" key="9">
    <source>
        <dbReference type="ARBA" id="ARBA00023679"/>
    </source>
</evidence>
<dbReference type="InterPro" id="IPR015797">
    <property type="entry name" value="NUDIX_hydrolase-like_dom_sf"/>
</dbReference>
<dbReference type="AlphaFoldDB" id="A0A372JIJ3"/>
<dbReference type="Proteomes" id="UP000261811">
    <property type="component" value="Unassembled WGS sequence"/>
</dbReference>
<keyword evidence="5" id="KW-0479">Metal-binding</keyword>
<reference evidence="12 13" key="1">
    <citation type="submission" date="2018-08" db="EMBL/GenBank/DDBJ databases">
        <title>Actinomadura jelena sp. nov., a novel Actinomycete isolated from soil in Chad.</title>
        <authorList>
            <person name="Shi L."/>
        </authorList>
    </citation>
    <scope>NUCLEOTIDE SEQUENCE [LARGE SCALE GENOMIC DNA]</scope>
    <source>
        <strain evidence="12 13">NEAU-G17</strain>
    </source>
</reference>
<name>A0A372JIJ3_9ACTN</name>
<dbReference type="SUPFAM" id="SSF55811">
    <property type="entry name" value="Nudix"/>
    <property type="match status" value="1"/>
</dbReference>
<dbReference type="Pfam" id="PF09297">
    <property type="entry name" value="Zn_ribbon_NUD"/>
    <property type="match status" value="1"/>
</dbReference>
<dbReference type="Pfam" id="PF09296">
    <property type="entry name" value="NUDIX-like"/>
    <property type="match status" value="1"/>
</dbReference>
<evidence type="ECO:0000256" key="4">
    <source>
        <dbReference type="ARBA" id="ARBA00012381"/>
    </source>
</evidence>
<dbReference type="GO" id="GO:0006742">
    <property type="term" value="P:NADP+ catabolic process"/>
    <property type="evidence" value="ECO:0007669"/>
    <property type="project" value="TreeGrafter"/>
</dbReference>
<comment type="caution">
    <text evidence="12">The sequence shown here is derived from an EMBL/GenBank/DDBJ whole genome shotgun (WGS) entry which is preliminary data.</text>
</comment>
<comment type="cofactor">
    <cofactor evidence="2">
        <name>Zn(2+)</name>
        <dbReference type="ChEBI" id="CHEBI:29105"/>
    </cofactor>
</comment>
<feature type="region of interest" description="Disordered" evidence="10">
    <location>
        <begin position="1"/>
        <end position="35"/>
    </location>
</feature>
<dbReference type="PANTHER" id="PTHR42904:SF6">
    <property type="entry name" value="NAD-CAPPED RNA HYDROLASE NUDT12"/>
    <property type="match status" value="1"/>
</dbReference>
<evidence type="ECO:0000313" key="12">
    <source>
        <dbReference type="EMBL" id="RFU39626.1"/>
    </source>
</evidence>
<comment type="similarity">
    <text evidence="3">Belongs to the Nudix hydrolase family. NudC subfamily.</text>
</comment>
<evidence type="ECO:0000256" key="1">
    <source>
        <dbReference type="ARBA" id="ARBA00001946"/>
    </source>
</evidence>
<gene>
    <name evidence="12" type="ORF">DZF91_21445</name>
</gene>
<dbReference type="PANTHER" id="PTHR42904">
    <property type="entry name" value="NUDIX HYDROLASE, NUDC SUBFAMILY"/>
    <property type="match status" value="1"/>
</dbReference>
<proteinExistence type="inferred from homology"/>
<protein>
    <recommendedName>
        <fullName evidence="4">NAD(+) diphosphatase</fullName>
        <ecNumber evidence="4">3.6.1.22</ecNumber>
    </recommendedName>
</protein>
<dbReference type="EMBL" id="QURH01000332">
    <property type="protein sequence ID" value="RFU39626.1"/>
    <property type="molecule type" value="Genomic_DNA"/>
</dbReference>
<dbReference type="Gene3D" id="3.90.79.20">
    <property type="match status" value="1"/>
</dbReference>
<dbReference type="InterPro" id="IPR020084">
    <property type="entry name" value="NUDIX_hydrolase_CS"/>
</dbReference>
<evidence type="ECO:0000256" key="3">
    <source>
        <dbReference type="ARBA" id="ARBA00009595"/>
    </source>
</evidence>
<dbReference type="GO" id="GO:0035529">
    <property type="term" value="F:NADH pyrophosphatase activity"/>
    <property type="evidence" value="ECO:0007669"/>
    <property type="project" value="TreeGrafter"/>
</dbReference>
<dbReference type="PROSITE" id="PS51462">
    <property type="entry name" value="NUDIX"/>
    <property type="match status" value="1"/>
</dbReference>
<dbReference type="EC" id="3.6.1.22" evidence="4"/>
<dbReference type="InterPro" id="IPR000086">
    <property type="entry name" value="NUDIX_hydrolase_dom"/>
</dbReference>
<keyword evidence="13" id="KW-1185">Reference proteome</keyword>
<dbReference type="Gene3D" id="3.90.79.10">
    <property type="entry name" value="Nucleoside Triphosphate Pyrophosphohydrolase"/>
    <property type="match status" value="1"/>
</dbReference>
<dbReference type="GO" id="GO:0019677">
    <property type="term" value="P:NAD+ catabolic process"/>
    <property type="evidence" value="ECO:0007669"/>
    <property type="project" value="TreeGrafter"/>
</dbReference>
<evidence type="ECO:0000256" key="8">
    <source>
        <dbReference type="ARBA" id="ARBA00023027"/>
    </source>
</evidence>
<feature type="domain" description="Nudix hydrolase" evidence="11">
    <location>
        <begin position="199"/>
        <end position="330"/>
    </location>
</feature>
<dbReference type="CDD" id="cd03429">
    <property type="entry name" value="NUDIX_NADH_pyrophosphatase_Nudt13"/>
    <property type="match status" value="1"/>
</dbReference>
<evidence type="ECO:0000256" key="5">
    <source>
        <dbReference type="ARBA" id="ARBA00022723"/>
    </source>
</evidence>
<keyword evidence="8" id="KW-0520">NAD</keyword>
<evidence type="ECO:0000259" key="11">
    <source>
        <dbReference type="PROSITE" id="PS51462"/>
    </source>
</evidence>
<accession>A0A372JIJ3</accession>
<evidence type="ECO:0000256" key="2">
    <source>
        <dbReference type="ARBA" id="ARBA00001947"/>
    </source>
</evidence>
<dbReference type="OrthoDB" id="9791656at2"/>
<dbReference type="Pfam" id="PF00293">
    <property type="entry name" value="NUDIX"/>
    <property type="match status" value="1"/>
</dbReference>
<evidence type="ECO:0000256" key="7">
    <source>
        <dbReference type="ARBA" id="ARBA00022842"/>
    </source>
</evidence>
<dbReference type="GO" id="GO:0005829">
    <property type="term" value="C:cytosol"/>
    <property type="evidence" value="ECO:0007669"/>
    <property type="project" value="TreeGrafter"/>
</dbReference>
<keyword evidence="6 12" id="KW-0378">Hydrolase</keyword>
<dbReference type="GO" id="GO:0110153">
    <property type="term" value="F:RNA NAD-cap (NMN-forming) hydrolase activity"/>
    <property type="evidence" value="ECO:0007669"/>
    <property type="project" value="RHEA"/>
</dbReference>
<dbReference type="NCBIfam" id="NF001299">
    <property type="entry name" value="PRK00241.1"/>
    <property type="match status" value="1"/>
</dbReference>
<dbReference type="PROSITE" id="PS00893">
    <property type="entry name" value="NUDIX_BOX"/>
    <property type="match status" value="1"/>
</dbReference>
<evidence type="ECO:0000256" key="10">
    <source>
        <dbReference type="SAM" id="MobiDB-lite"/>
    </source>
</evidence>
<comment type="cofactor">
    <cofactor evidence="1">
        <name>Mg(2+)</name>
        <dbReference type="ChEBI" id="CHEBI:18420"/>
    </cofactor>
</comment>
<evidence type="ECO:0000256" key="6">
    <source>
        <dbReference type="ARBA" id="ARBA00022801"/>
    </source>
</evidence>
<dbReference type="InterPro" id="IPR050241">
    <property type="entry name" value="NAD-cap_RNA_hydrolase_NudC"/>
</dbReference>
<organism evidence="12 13">
    <name type="scientific">Actinomadura logoneensis</name>
    <dbReference type="NCBI Taxonomy" id="2293572"/>
    <lineage>
        <taxon>Bacteria</taxon>
        <taxon>Bacillati</taxon>
        <taxon>Actinomycetota</taxon>
        <taxon>Actinomycetes</taxon>
        <taxon>Streptosporangiales</taxon>
        <taxon>Thermomonosporaceae</taxon>
        <taxon>Actinomadura</taxon>
    </lineage>
</organism>
<dbReference type="InterPro" id="IPR015375">
    <property type="entry name" value="NADH_PPase-like_N"/>
</dbReference>
<evidence type="ECO:0000313" key="13">
    <source>
        <dbReference type="Proteomes" id="UP000261811"/>
    </source>
</evidence>
<keyword evidence="7" id="KW-0460">Magnesium</keyword>
<comment type="catalytic activity">
    <reaction evidence="9">
        <text>a 5'-end NAD(+)-phospho-ribonucleoside in mRNA + H2O = a 5'-end phospho-adenosine-phospho-ribonucleoside in mRNA + beta-nicotinamide D-ribonucleotide + 2 H(+)</text>
        <dbReference type="Rhea" id="RHEA:60876"/>
        <dbReference type="Rhea" id="RHEA-COMP:15698"/>
        <dbReference type="Rhea" id="RHEA-COMP:15719"/>
        <dbReference type="ChEBI" id="CHEBI:14649"/>
        <dbReference type="ChEBI" id="CHEBI:15377"/>
        <dbReference type="ChEBI" id="CHEBI:15378"/>
        <dbReference type="ChEBI" id="CHEBI:144029"/>
        <dbReference type="ChEBI" id="CHEBI:144051"/>
    </reaction>
    <physiologicalReaction direction="left-to-right" evidence="9">
        <dbReference type="Rhea" id="RHEA:60877"/>
    </physiologicalReaction>
</comment>
<dbReference type="InterPro" id="IPR015376">
    <property type="entry name" value="Znr_NADH_PPase"/>
</dbReference>
<dbReference type="InterPro" id="IPR049734">
    <property type="entry name" value="NudC-like_C"/>
</dbReference>
<sequence>MAGSENGTGTGVADGTGTGVADGGGQAGKDGGNRAGGGPLEWLALARGTLDRASDRRTDDAFLDAAWNDPRSRVLVVRDGQVNAVLGADPALVLLPTGEAPPGDRYFLGVDADAAGGGDGTAYFAVAAPLPSVEGAEPVGLRRVGALLPDRDSGLMTHAVSLEHWHATHGHCPRCGGETEIRQAGHVRHCPNDGSDHFPRLDPAVIMLVTDQDDRLLLARGPQWPADRRSVLAGFVEPGESLEQAVAREVREEVGLTVRDVRYLGSQPWPLPQSLMVGFSAVADGSEPLVPDPVEIRDAAWFTRDELTEAMASGRIVAPGPLSIAAQLIMRWYGGPLPKMPPF</sequence>